<proteinExistence type="predicted"/>
<evidence type="ECO:0008006" key="3">
    <source>
        <dbReference type="Google" id="ProtNLM"/>
    </source>
</evidence>
<evidence type="ECO:0000313" key="2">
    <source>
        <dbReference type="Proteomes" id="UP000091956"/>
    </source>
</evidence>
<organism evidence="1 2">
    <name type="scientific">Pseudogymnoascus verrucosus</name>
    <dbReference type="NCBI Taxonomy" id="342668"/>
    <lineage>
        <taxon>Eukaryota</taxon>
        <taxon>Fungi</taxon>
        <taxon>Dikarya</taxon>
        <taxon>Ascomycota</taxon>
        <taxon>Pezizomycotina</taxon>
        <taxon>Leotiomycetes</taxon>
        <taxon>Thelebolales</taxon>
        <taxon>Thelebolaceae</taxon>
        <taxon>Pseudogymnoascus</taxon>
    </lineage>
</organism>
<dbReference type="EMBL" id="KV460237">
    <property type="protein sequence ID" value="OBT95265.1"/>
    <property type="molecule type" value="Genomic_DNA"/>
</dbReference>
<dbReference type="STRING" id="342668.A0A1B8GHI7"/>
<sequence>MENAPIDGLEALEKHLKVLVEKPDTPFDAKLFDDVELQLTPTNTPPLLNRLLPDLTATLTLTPHDPTPVASLASKLLAPLNFTTLLTIAPPPSLTLALSSSPPSGLLALAILEKAASSPSNVALLATHPDLIAQLIRTWLASPAVGVGECATQLLAALLATDCPEPPLRRDDGVITFPPPSKAGQGQGLLWRRIFGVKDIYASIFAMCSAATPENDADYLPERQRSLAQGRLLRLLPSLAVLDLSTLSRAHFPDAERSYGTSGKGLLHFAALEMVDREDVLMHVTLLEFFGELVREVSGVVLGREEEAWLRGLVEEAGVSDQMVGGVLEAIVGEEGVTGELVELLRRLGIRGAGET</sequence>
<dbReference type="GeneID" id="28841030"/>
<evidence type="ECO:0000313" key="1">
    <source>
        <dbReference type="EMBL" id="OBT95265.1"/>
    </source>
</evidence>
<reference evidence="1 2" key="1">
    <citation type="submission" date="2016-03" db="EMBL/GenBank/DDBJ databases">
        <title>Comparative genomics of Pseudogymnoascus destructans, the fungus causing white-nose syndrome of bats.</title>
        <authorList>
            <person name="Palmer J.M."/>
            <person name="Drees K.P."/>
            <person name="Foster J.T."/>
            <person name="Lindner D.L."/>
        </authorList>
    </citation>
    <scope>NUCLEOTIDE SEQUENCE [LARGE SCALE GENOMIC DNA]</scope>
    <source>
        <strain evidence="1 2">UAMH 10579</strain>
    </source>
</reference>
<gene>
    <name evidence="1" type="ORF">VE01_07644</name>
</gene>
<dbReference type="OrthoDB" id="4538483at2759"/>
<name>A0A1B8GHI7_9PEZI</name>
<accession>A0A1B8GHI7</accession>
<dbReference type="Proteomes" id="UP000091956">
    <property type="component" value="Unassembled WGS sequence"/>
</dbReference>
<keyword evidence="2" id="KW-1185">Reference proteome</keyword>
<dbReference type="AlphaFoldDB" id="A0A1B8GHI7"/>
<dbReference type="RefSeq" id="XP_018128998.1">
    <property type="nucleotide sequence ID" value="XM_018277077.2"/>
</dbReference>
<reference evidence="2" key="2">
    <citation type="journal article" date="2018" name="Nat. Commun.">
        <title>Extreme sensitivity to ultraviolet light in the fungal pathogen causing white-nose syndrome of bats.</title>
        <authorList>
            <person name="Palmer J.M."/>
            <person name="Drees K.P."/>
            <person name="Foster J.T."/>
            <person name="Lindner D.L."/>
        </authorList>
    </citation>
    <scope>NUCLEOTIDE SEQUENCE [LARGE SCALE GENOMIC DNA]</scope>
    <source>
        <strain evidence="2">UAMH 10579</strain>
    </source>
</reference>
<protein>
    <recommendedName>
        <fullName evidence="3">DNA mismatch repair protein HSM3 N-terminal domain-containing protein</fullName>
    </recommendedName>
</protein>